<proteinExistence type="predicted"/>
<protein>
    <submittedName>
        <fullName evidence="1">Uncharacterized protein</fullName>
    </submittedName>
</protein>
<dbReference type="EMBL" id="JAZHXI010000007">
    <property type="protein sequence ID" value="KAL2069634.1"/>
    <property type="molecule type" value="Genomic_DNA"/>
</dbReference>
<organism evidence="1 2">
    <name type="scientific">Oculimacula yallundae</name>
    <dbReference type="NCBI Taxonomy" id="86028"/>
    <lineage>
        <taxon>Eukaryota</taxon>
        <taxon>Fungi</taxon>
        <taxon>Dikarya</taxon>
        <taxon>Ascomycota</taxon>
        <taxon>Pezizomycotina</taxon>
        <taxon>Leotiomycetes</taxon>
        <taxon>Helotiales</taxon>
        <taxon>Ploettnerulaceae</taxon>
        <taxon>Oculimacula</taxon>
    </lineage>
</organism>
<evidence type="ECO:0000313" key="1">
    <source>
        <dbReference type="EMBL" id="KAL2069634.1"/>
    </source>
</evidence>
<dbReference type="Proteomes" id="UP001595075">
    <property type="component" value="Unassembled WGS sequence"/>
</dbReference>
<comment type="caution">
    <text evidence="1">The sequence shown here is derived from an EMBL/GenBank/DDBJ whole genome shotgun (WGS) entry which is preliminary data.</text>
</comment>
<reference evidence="1 2" key="1">
    <citation type="journal article" date="2024" name="Commun. Biol.">
        <title>Comparative genomic analysis of thermophilic fungi reveals convergent evolutionary adaptations and gene losses.</title>
        <authorList>
            <person name="Steindorff A.S."/>
            <person name="Aguilar-Pontes M.V."/>
            <person name="Robinson A.J."/>
            <person name="Andreopoulos B."/>
            <person name="LaButti K."/>
            <person name="Kuo A."/>
            <person name="Mondo S."/>
            <person name="Riley R."/>
            <person name="Otillar R."/>
            <person name="Haridas S."/>
            <person name="Lipzen A."/>
            <person name="Grimwood J."/>
            <person name="Schmutz J."/>
            <person name="Clum A."/>
            <person name="Reid I.D."/>
            <person name="Moisan M.C."/>
            <person name="Butler G."/>
            <person name="Nguyen T.T.M."/>
            <person name="Dewar K."/>
            <person name="Conant G."/>
            <person name="Drula E."/>
            <person name="Henrissat B."/>
            <person name="Hansel C."/>
            <person name="Singer S."/>
            <person name="Hutchinson M.I."/>
            <person name="de Vries R.P."/>
            <person name="Natvig D.O."/>
            <person name="Powell A.J."/>
            <person name="Tsang A."/>
            <person name="Grigoriev I.V."/>
        </authorList>
    </citation>
    <scope>NUCLEOTIDE SEQUENCE [LARGE SCALE GENOMIC DNA]</scope>
    <source>
        <strain evidence="1 2">CBS 494.80</strain>
    </source>
</reference>
<keyword evidence="2" id="KW-1185">Reference proteome</keyword>
<name>A0ABR4CKF2_9HELO</name>
<sequence length="137" mass="15174">MSGSGGYYKYRCKYWMTYNCPNWVWVNNSPCAHCLADGRDSDMARISAPFRLSREVFVPQFEDGMLLYTVMEIIAGSDWDSGWAVKQPPAEAFSSVTEATAISITAMDGIDSQRTGKTGLHVVADGQHWAQNGGHLE</sequence>
<gene>
    <name evidence="1" type="ORF">VTL71DRAFT_14313</name>
</gene>
<evidence type="ECO:0000313" key="2">
    <source>
        <dbReference type="Proteomes" id="UP001595075"/>
    </source>
</evidence>
<accession>A0ABR4CKF2</accession>